<dbReference type="EC" id="3.2.1.22" evidence="5"/>
<dbReference type="EMBL" id="JAHQCW010000013">
    <property type="protein sequence ID" value="MBU9736841.1"/>
    <property type="molecule type" value="Genomic_DNA"/>
</dbReference>
<keyword evidence="2" id="KW-0732">Signal</keyword>
<dbReference type="GO" id="GO:0005975">
    <property type="term" value="P:carbohydrate metabolic process"/>
    <property type="evidence" value="ECO:0007669"/>
    <property type="project" value="InterPro"/>
</dbReference>
<dbReference type="InterPro" id="IPR041233">
    <property type="entry name" value="Melibiase_C"/>
</dbReference>
<feature type="domain" description="Alpha galactosidase C-terminal" evidence="6">
    <location>
        <begin position="301"/>
        <end position="376"/>
    </location>
</feature>
<keyword evidence="9" id="KW-1185">Reference proteome</keyword>
<accession>A0A949NHW8</accession>
<comment type="caution">
    <text evidence="7">The sequence shown here is derived from an EMBL/GenBank/DDBJ whole genome shotgun (WGS) entry which is preliminary data.</text>
</comment>
<evidence type="ECO:0000256" key="4">
    <source>
        <dbReference type="ARBA" id="ARBA00023295"/>
    </source>
</evidence>
<dbReference type="InterPro" id="IPR000111">
    <property type="entry name" value="Glyco_hydro_27/36_CS"/>
</dbReference>
<dbReference type="PRINTS" id="PR00740">
    <property type="entry name" value="GLHYDRLASE27"/>
</dbReference>
<dbReference type="EMBL" id="JAHQCW010000013">
    <property type="protein sequence ID" value="MBU9736770.1"/>
    <property type="molecule type" value="Genomic_DNA"/>
</dbReference>
<dbReference type="FunFam" id="3.20.20.70:FF:000197">
    <property type="entry name" value="Alpha-galactosidase"/>
    <property type="match status" value="1"/>
</dbReference>
<dbReference type="PANTHER" id="PTHR11452">
    <property type="entry name" value="ALPHA-GALACTOSIDASE/ALPHA-N-ACETYLGALACTOSAMINIDASE"/>
    <property type="match status" value="1"/>
</dbReference>
<dbReference type="RefSeq" id="WP_238721466.1">
    <property type="nucleotide sequence ID" value="NZ_JAHQCW010000013.1"/>
</dbReference>
<dbReference type="InterPro" id="IPR002241">
    <property type="entry name" value="Glyco_hydro_27"/>
</dbReference>
<dbReference type="SUPFAM" id="SSF51011">
    <property type="entry name" value="Glycosyl hydrolase domain"/>
    <property type="match status" value="1"/>
</dbReference>
<sequence>MYVKRPPMGWNSWNAFTNKINDEIIRETADAMVESGLAKAGYNYLVIDDAWLERERDKKGNLVVCLAKFPHGMKSVADYVHSKGFKFGMYSSAGIRTCMDFPGSFGHEFQDAKFFADIGVDFLKYDYCYKPSQADGPMLYNRMSMALKATGRDIVLSACNWGRDDTPQWVRSTGAGMFRSTRDITDTYESIRSIALSQLDNLPYSAPGCFNDLDMLVAGLYGKGSIGFGEGCTDVEYRQHFAFWCMLSAPLVLGMDIRSMSDETYRLLTNRELLDIDQDEEARPPYIHKLQFNDDGLGNENMRVLFKHLSDGTYAIGIFNFGDEDTKASVRFYDIGIDSRCGYGFRLKDIFTGEDAGTYHEIYTQQIPAHDCRIYRAELVECGYGGL</sequence>
<keyword evidence="3 5" id="KW-0378">Hydrolase</keyword>
<evidence type="ECO:0000259" key="6">
    <source>
        <dbReference type="Pfam" id="PF17801"/>
    </source>
</evidence>
<evidence type="ECO:0000256" key="2">
    <source>
        <dbReference type="ARBA" id="ARBA00022729"/>
    </source>
</evidence>
<comment type="catalytic activity">
    <reaction evidence="5">
        <text>Hydrolysis of terminal, non-reducing alpha-D-galactose residues in alpha-D-galactosides, including galactose oligosaccharides, galactomannans and galactolipids.</text>
        <dbReference type="EC" id="3.2.1.22"/>
    </reaction>
</comment>
<proteinExistence type="inferred from homology"/>
<dbReference type="Proteomes" id="UP000712157">
    <property type="component" value="Unassembled WGS sequence"/>
</dbReference>
<dbReference type="Pfam" id="PF17801">
    <property type="entry name" value="Melibiase_C"/>
    <property type="match status" value="1"/>
</dbReference>
<dbReference type="GO" id="GO:0004557">
    <property type="term" value="F:alpha-galactosidase activity"/>
    <property type="evidence" value="ECO:0007669"/>
    <property type="project" value="UniProtKB-EC"/>
</dbReference>
<organism evidence="7 9">
    <name type="scientific">Diplocloster agilis</name>
    <dbReference type="NCBI Taxonomy" id="2850323"/>
    <lineage>
        <taxon>Bacteria</taxon>
        <taxon>Bacillati</taxon>
        <taxon>Bacillota</taxon>
        <taxon>Clostridia</taxon>
        <taxon>Lachnospirales</taxon>
        <taxon>Lachnospiraceae</taxon>
        <taxon>Diplocloster</taxon>
    </lineage>
</organism>
<dbReference type="Gene3D" id="3.20.20.70">
    <property type="entry name" value="Aldolase class I"/>
    <property type="match status" value="1"/>
</dbReference>
<reference evidence="7" key="1">
    <citation type="submission" date="2021-06" db="EMBL/GenBank/DDBJ databases">
        <title>Description of novel taxa of the family Lachnospiraceae.</title>
        <authorList>
            <person name="Chaplin A.V."/>
            <person name="Sokolova S.R."/>
            <person name="Pikina A.P."/>
            <person name="Korzhanova M."/>
            <person name="Belova V."/>
            <person name="Korostin D."/>
            <person name="Efimov B.A."/>
        </authorList>
    </citation>
    <scope>NUCLEOTIDE SEQUENCE</scope>
    <source>
        <strain evidence="7">ASD5720</strain>
    </source>
</reference>
<evidence type="ECO:0000313" key="9">
    <source>
        <dbReference type="Proteomes" id="UP000712157"/>
    </source>
</evidence>
<dbReference type="SUPFAM" id="SSF51445">
    <property type="entry name" value="(Trans)glycosidases"/>
    <property type="match status" value="1"/>
</dbReference>
<dbReference type="CDD" id="cd14792">
    <property type="entry name" value="GH27"/>
    <property type="match status" value="1"/>
</dbReference>
<keyword evidence="4 5" id="KW-0326">Glycosidase</keyword>
<keyword evidence="5" id="KW-1015">Disulfide bond</keyword>
<dbReference type="AlphaFoldDB" id="A0A949NHW8"/>
<name>A0A949NHW8_9FIRM</name>
<evidence type="ECO:0000256" key="3">
    <source>
        <dbReference type="ARBA" id="ARBA00022801"/>
    </source>
</evidence>
<evidence type="ECO:0000256" key="1">
    <source>
        <dbReference type="ARBA" id="ARBA00009743"/>
    </source>
</evidence>
<dbReference type="Gene3D" id="2.60.40.1180">
    <property type="entry name" value="Golgi alpha-mannosidase II"/>
    <property type="match status" value="1"/>
</dbReference>
<evidence type="ECO:0000313" key="7">
    <source>
        <dbReference type="EMBL" id="MBU9736770.1"/>
    </source>
</evidence>
<comment type="similarity">
    <text evidence="1 5">Belongs to the glycosyl hydrolase 27 family.</text>
</comment>
<dbReference type="Pfam" id="PF16499">
    <property type="entry name" value="Melibiase_2"/>
    <property type="match status" value="1"/>
</dbReference>
<dbReference type="InterPro" id="IPR017853">
    <property type="entry name" value="GH"/>
</dbReference>
<gene>
    <name evidence="7" type="ORF">KTH89_09495</name>
    <name evidence="8" type="ORF">KTH89_09850</name>
</gene>
<evidence type="ECO:0000313" key="8">
    <source>
        <dbReference type="EMBL" id="MBU9736841.1"/>
    </source>
</evidence>
<evidence type="ECO:0000256" key="5">
    <source>
        <dbReference type="RuleBase" id="RU361168"/>
    </source>
</evidence>
<protein>
    <recommendedName>
        <fullName evidence="5">Alpha-galactosidase</fullName>
        <ecNumber evidence="5">3.2.1.22</ecNumber>
    </recommendedName>
    <alternativeName>
        <fullName evidence="5">Melibiase</fullName>
    </alternativeName>
</protein>
<dbReference type="InterPro" id="IPR013785">
    <property type="entry name" value="Aldolase_TIM"/>
</dbReference>
<dbReference type="PROSITE" id="PS00512">
    <property type="entry name" value="ALPHA_GALACTOSIDASE"/>
    <property type="match status" value="1"/>
</dbReference>
<dbReference type="InterPro" id="IPR013780">
    <property type="entry name" value="Glyco_hydro_b"/>
</dbReference>
<dbReference type="PANTHER" id="PTHR11452:SF75">
    <property type="entry name" value="ALPHA-GALACTOSIDASE MEL1"/>
    <property type="match status" value="1"/>
</dbReference>